<feature type="domain" description="Pseudouridine synthase II N-terminal" evidence="6">
    <location>
        <begin position="34"/>
        <end position="181"/>
    </location>
</feature>
<dbReference type="SUPFAM" id="SSF55120">
    <property type="entry name" value="Pseudouridine synthase"/>
    <property type="match status" value="1"/>
</dbReference>
<dbReference type="InterPro" id="IPR020103">
    <property type="entry name" value="PsdUridine_synth_cat_dom_sf"/>
</dbReference>
<dbReference type="EMBL" id="CP001825">
    <property type="protein sequence ID" value="ACZ41825.1"/>
    <property type="molecule type" value="Genomic_DNA"/>
</dbReference>
<evidence type="ECO:0000256" key="1">
    <source>
        <dbReference type="ARBA" id="ARBA00000385"/>
    </source>
</evidence>
<dbReference type="KEGG" id="ttr:Tter_0908"/>
<organism evidence="9 10">
    <name type="scientific">Thermobaculum terrenum (strain ATCC BAA-798 / CCMEE 7001 / YNP1)</name>
    <dbReference type="NCBI Taxonomy" id="525904"/>
    <lineage>
        <taxon>Bacteria</taxon>
        <taxon>Bacillati</taxon>
        <taxon>Chloroflexota</taxon>
        <taxon>Chloroflexia</taxon>
        <taxon>Candidatus Thermobaculales</taxon>
        <taxon>Candidatus Thermobaculaceae</taxon>
        <taxon>Thermobaculum</taxon>
    </lineage>
</organism>
<dbReference type="EC" id="5.4.99.25" evidence="5"/>
<evidence type="ECO:0000313" key="10">
    <source>
        <dbReference type="Proteomes" id="UP000000323"/>
    </source>
</evidence>
<dbReference type="HOGENOM" id="CLU_032087_0_3_0"/>
<evidence type="ECO:0000256" key="3">
    <source>
        <dbReference type="ARBA" id="ARBA00022694"/>
    </source>
</evidence>
<dbReference type="InterPro" id="IPR002501">
    <property type="entry name" value="PsdUridine_synth_N"/>
</dbReference>
<comment type="catalytic activity">
    <reaction evidence="1 5">
        <text>uridine(55) in tRNA = pseudouridine(55) in tRNA</text>
        <dbReference type="Rhea" id="RHEA:42532"/>
        <dbReference type="Rhea" id="RHEA-COMP:10101"/>
        <dbReference type="Rhea" id="RHEA-COMP:10102"/>
        <dbReference type="ChEBI" id="CHEBI:65314"/>
        <dbReference type="ChEBI" id="CHEBI:65315"/>
        <dbReference type="EC" id="5.4.99.25"/>
    </reaction>
</comment>
<dbReference type="STRING" id="525904.Tter_0908"/>
<dbReference type="Pfam" id="PF16198">
    <property type="entry name" value="TruB_C_2"/>
    <property type="match status" value="1"/>
</dbReference>
<evidence type="ECO:0000259" key="8">
    <source>
        <dbReference type="Pfam" id="PF16198"/>
    </source>
</evidence>
<dbReference type="InterPro" id="IPR014780">
    <property type="entry name" value="tRNA_psdUridine_synth_TruB"/>
</dbReference>
<dbReference type="InterPro" id="IPR036974">
    <property type="entry name" value="PUA_sf"/>
</dbReference>
<dbReference type="RefSeq" id="WP_012874860.1">
    <property type="nucleotide sequence ID" value="NC_013525.1"/>
</dbReference>
<feature type="domain" description="tRNA pseudouridine synthase II TruB subfamily 1 C-terminal" evidence="7">
    <location>
        <begin position="243"/>
        <end position="299"/>
    </location>
</feature>
<dbReference type="InterPro" id="IPR015240">
    <property type="entry name" value="tRNA_sdUridine_synth_fam1_C"/>
</dbReference>
<sequence>MIDRKNQSKEFLNGFIVINKPLGVTSQWVVNRIKKLFSARRVGHVGTLDPFATGVLPIALGKANRLAEVIHSQPKSYVAELSFGFKTSTGDLEGDIIAQSDIIPSPKDIAEILPEFIGQIEQTPPKYSAIKVEGRRAYELARQGQELTLPTRKVEIYSLEALEFRACTLKLAISCSSGTYIRSLAEDIAERLGAYGYLSNLVRTSVGAFSIESSITIEELESVGDYLQPALIHPPDDALTHLPAVMLDERDVQRISNGATVKMAHISEEPIPLVRIYSANGEIVGLAESRDNTLFPRIMLK</sequence>
<proteinExistence type="inferred from homology"/>
<dbReference type="PANTHER" id="PTHR13767">
    <property type="entry name" value="TRNA-PSEUDOURIDINE SYNTHASE"/>
    <property type="match status" value="1"/>
</dbReference>
<evidence type="ECO:0000313" key="9">
    <source>
        <dbReference type="EMBL" id="ACZ41825.1"/>
    </source>
</evidence>
<dbReference type="GO" id="GO:0160148">
    <property type="term" value="F:tRNA pseudouridine(55) synthase activity"/>
    <property type="evidence" value="ECO:0007669"/>
    <property type="project" value="UniProtKB-EC"/>
</dbReference>
<keyword evidence="10" id="KW-1185">Reference proteome</keyword>
<evidence type="ECO:0000256" key="5">
    <source>
        <dbReference type="HAMAP-Rule" id="MF_01080"/>
    </source>
</evidence>
<dbReference type="Gene3D" id="2.30.130.10">
    <property type="entry name" value="PUA domain"/>
    <property type="match status" value="1"/>
</dbReference>
<evidence type="ECO:0000256" key="2">
    <source>
        <dbReference type="ARBA" id="ARBA00005642"/>
    </source>
</evidence>
<evidence type="ECO:0000259" key="7">
    <source>
        <dbReference type="Pfam" id="PF09157"/>
    </source>
</evidence>
<dbReference type="NCBIfam" id="TIGR00431">
    <property type="entry name" value="TruB"/>
    <property type="match status" value="1"/>
</dbReference>
<dbReference type="InterPro" id="IPR032819">
    <property type="entry name" value="TruB_C"/>
</dbReference>
<gene>
    <name evidence="5" type="primary">truB</name>
    <name evidence="9" type="ordered locus">Tter_0908</name>
</gene>
<dbReference type="AlphaFoldDB" id="D1CFW9"/>
<feature type="active site" description="Nucleophile" evidence="5">
    <location>
        <position position="49"/>
    </location>
</feature>
<dbReference type="CDD" id="cd02573">
    <property type="entry name" value="PseudoU_synth_EcTruB"/>
    <property type="match status" value="1"/>
</dbReference>
<dbReference type="OrthoDB" id="9802309at2"/>
<evidence type="ECO:0000259" key="6">
    <source>
        <dbReference type="Pfam" id="PF01509"/>
    </source>
</evidence>
<dbReference type="Pfam" id="PF01509">
    <property type="entry name" value="TruB_N"/>
    <property type="match status" value="1"/>
</dbReference>
<comment type="function">
    <text evidence="5">Responsible for synthesis of pseudouridine from uracil-55 in the psi GC loop of transfer RNAs.</text>
</comment>
<protein>
    <recommendedName>
        <fullName evidence="5">tRNA pseudouridine synthase B</fullName>
        <ecNumber evidence="5">5.4.99.25</ecNumber>
    </recommendedName>
    <alternativeName>
        <fullName evidence="5">tRNA pseudouridine(55) synthase</fullName>
        <shortName evidence="5">Psi55 synthase</shortName>
    </alternativeName>
    <alternativeName>
        <fullName evidence="5">tRNA pseudouridylate synthase</fullName>
    </alternativeName>
    <alternativeName>
        <fullName evidence="5">tRNA-uridine isomerase</fullName>
    </alternativeName>
</protein>
<accession>D1CFW9</accession>
<reference evidence="10" key="1">
    <citation type="journal article" date="2010" name="Stand. Genomic Sci.">
        <title>Complete genome sequence of 'Thermobaculum terrenum' type strain (YNP1).</title>
        <authorList>
            <person name="Kiss H."/>
            <person name="Cleland D."/>
            <person name="Lapidus A."/>
            <person name="Lucas S."/>
            <person name="Glavina Del Rio T."/>
            <person name="Nolan M."/>
            <person name="Tice H."/>
            <person name="Han C."/>
            <person name="Goodwin L."/>
            <person name="Pitluck S."/>
            <person name="Liolios K."/>
            <person name="Ivanova N."/>
            <person name="Mavromatis K."/>
            <person name="Ovchinnikova G."/>
            <person name="Pati A."/>
            <person name="Chen A."/>
            <person name="Palaniappan K."/>
            <person name="Land M."/>
            <person name="Hauser L."/>
            <person name="Chang Y."/>
            <person name="Jeffries C."/>
            <person name="Lu M."/>
            <person name="Brettin T."/>
            <person name="Detter J."/>
            <person name="Goker M."/>
            <person name="Tindall B."/>
            <person name="Beck B."/>
            <person name="McDermott T."/>
            <person name="Woyke T."/>
            <person name="Bristow J."/>
            <person name="Eisen J."/>
            <person name="Markowitz V."/>
            <person name="Hugenholtz P."/>
            <person name="Kyrpides N."/>
            <person name="Klenk H."/>
            <person name="Cheng J."/>
        </authorList>
    </citation>
    <scope>NUCLEOTIDE SEQUENCE [LARGE SCALE GENOMIC DNA]</scope>
    <source>
        <strain evidence="10">ATCC BAA-798 / YNP1</strain>
    </source>
</reference>
<dbReference type="GO" id="GO:0031119">
    <property type="term" value="P:tRNA pseudouridine synthesis"/>
    <property type="evidence" value="ECO:0007669"/>
    <property type="project" value="UniProtKB-UniRule"/>
</dbReference>
<name>D1CFW9_THET1</name>
<dbReference type="HAMAP" id="MF_01080">
    <property type="entry name" value="TruB_bact"/>
    <property type="match status" value="1"/>
</dbReference>
<evidence type="ECO:0000256" key="4">
    <source>
        <dbReference type="ARBA" id="ARBA00023235"/>
    </source>
</evidence>
<dbReference type="Proteomes" id="UP000000323">
    <property type="component" value="Chromosome 1"/>
</dbReference>
<dbReference type="PANTHER" id="PTHR13767:SF2">
    <property type="entry name" value="PSEUDOURIDYLATE SYNTHASE TRUB1"/>
    <property type="match status" value="1"/>
</dbReference>
<dbReference type="GO" id="GO:0003723">
    <property type="term" value="F:RNA binding"/>
    <property type="evidence" value="ECO:0007669"/>
    <property type="project" value="InterPro"/>
</dbReference>
<dbReference type="eggNOG" id="COG0130">
    <property type="taxonomic scope" value="Bacteria"/>
</dbReference>
<dbReference type="Pfam" id="PF09157">
    <property type="entry name" value="TruB-C_2"/>
    <property type="match status" value="1"/>
</dbReference>
<dbReference type="GO" id="GO:1990481">
    <property type="term" value="P:mRNA pseudouridine synthesis"/>
    <property type="evidence" value="ECO:0007669"/>
    <property type="project" value="TreeGrafter"/>
</dbReference>
<comment type="similarity">
    <text evidence="2 5">Belongs to the pseudouridine synthase TruB family. Type 1 subfamily.</text>
</comment>
<feature type="domain" description="tRNA pseudouridylate synthase B C-terminal" evidence="8">
    <location>
        <begin position="182"/>
        <end position="227"/>
    </location>
</feature>
<dbReference type="Gene3D" id="3.30.2350.10">
    <property type="entry name" value="Pseudouridine synthase"/>
    <property type="match status" value="1"/>
</dbReference>
<keyword evidence="4 5" id="KW-0413">Isomerase</keyword>
<keyword evidence="3 5" id="KW-0819">tRNA processing</keyword>